<protein>
    <recommendedName>
        <fullName evidence="2">peptide-methionine (S)-S-oxide reductase</fullName>
        <ecNumber evidence="2">1.8.4.11</ecNumber>
    </recommendedName>
    <alternativeName>
        <fullName evidence="5">Peptide-methionine (S)-S-oxide reductase</fullName>
    </alternativeName>
    <alternativeName>
        <fullName evidence="4">Protein-methionine-S-oxide reductase</fullName>
    </alternativeName>
</protein>
<feature type="non-terminal residue" evidence="7">
    <location>
        <position position="1"/>
    </location>
</feature>
<proteinExistence type="inferred from homology"/>
<name>A0A8X8BKE1_POLSE</name>
<evidence type="ECO:0000256" key="1">
    <source>
        <dbReference type="ARBA" id="ARBA00005591"/>
    </source>
</evidence>
<dbReference type="InterPro" id="IPR050162">
    <property type="entry name" value="MsrA_MetSO_reductase"/>
</dbReference>
<feature type="non-terminal residue" evidence="7">
    <location>
        <position position="384"/>
    </location>
</feature>
<dbReference type="GO" id="GO:0008113">
    <property type="term" value="F:peptide-methionine (S)-S-oxide reductase activity"/>
    <property type="evidence" value="ECO:0007669"/>
    <property type="project" value="UniProtKB-EC"/>
</dbReference>
<evidence type="ECO:0000256" key="2">
    <source>
        <dbReference type="ARBA" id="ARBA00012502"/>
    </source>
</evidence>
<dbReference type="AlphaFoldDB" id="A0A8X8BKE1"/>
<dbReference type="SUPFAM" id="SSF55068">
    <property type="entry name" value="Peptide methionine sulfoxide reductase"/>
    <property type="match status" value="1"/>
</dbReference>
<evidence type="ECO:0000313" key="7">
    <source>
        <dbReference type="EMBL" id="KAG2460933.1"/>
    </source>
</evidence>
<dbReference type="InterPro" id="IPR002569">
    <property type="entry name" value="Met_Sox_Rdtase_MsrA_dom"/>
</dbReference>
<keyword evidence="3" id="KW-0560">Oxidoreductase</keyword>
<dbReference type="InterPro" id="IPR036509">
    <property type="entry name" value="Met_Sox_Rdtase_MsrA_sf"/>
</dbReference>
<evidence type="ECO:0000313" key="8">
    <source>
        <dbReference type="Proteomes" id="UP000886611"/>
    </source>
</evidence>
<dbReference type="PANTHER" id="PTHR42799">
    <property type="entry name" value="MITOCHONDRIAL PEPTIDE METHIONINE SULFOXIDE REDUCTASE"/>
    <property type="match status" value="1"/>
</dbReference>
<comment type="similarity">
    <text evidence="1">Belongs to the MsrA Met sulfoxide reductase family.</text>
</comment>
<comment type="caution">
    <text evidence="7">The sequence shown here is derived from an EMBL/GenBank/DDBJ whole genome shotgun (WGS) entry which is preliminary data.</text>
</comment>
<keyword evidence="8" id="KW-1185">Reference proteome</keyword>
<dbReference type="EC" id="1.8.4.11" evidence="2"/>
<sequence length="384" mass="43898">MSGAEKAEPLMEKTYIHQRRYLNGVPAPHIAQVQKEWPFLFSQRCLYSHFRLLTDISILSKLQEALDNKGSTIIKFCQELSHHSGIQDVLSKFEPEVSVKAACVLLLLMAYFKEPKDAILLQADFDRNNKMNMMAQLNLTKSKKDDMMKPKAWMLSIEGQVVMGPHHDFVNGIATIFASYYNFNLQYPEDASSTLEFIQRGAKGTVVCSCWMIDAPIFDVRQSLRDYCKHAVSGHPVKEPFPEEMERVIFGMGCFWGAERRFWKTPGVYSTHVGYAGGFTVNPLYKEVCSGMRQGKDVGTQYRSVIYTYIPYQLEMALKSKEVYQKMLNEKKLGTITTEIKEAPEFYYAEDYHQQYLHKVPNGYCGLKGTGVSCPIGLSQREDL</sequence>
<dbReference type="EMBL" id="JAATIS010004753">
    <property type="protein sequence ID" value="KAG2460933.1"/>
    <property type="molecule type" value="Genomic_DNA"/>
</dbReference>
<accession>A0A8X8BKE1</accession>
<evidence type="ECO:0000256" key="5">
    <source>
        <dbReference type="ARBA" id="ARBA00030643"/>
    </source>
</evidence>
<dbReference type="Proteomes" id="UP000886611">
    <property type="component" value="Unassembled WGS sequence"/>
</dbReference>
<evidence type="ECO:0000256" key="4">
    <source>
        <dbReference type="ARBA" id="ARBA00030273"/>
    </source>
</evidence>
<reference evidence="7 8" key="1">
    <citation type="journal article" date="2021" name="Cell">
        <title>Tracing the genetic footprints of vertebrate landing in non-teleost ray-finned fishes.</title>
        <authorList>
            <person name="Bi X."/>
            <person name="Wang K."/>
            <person name="Yang L."/>
            <person name="Pan H."/>
            <person name="Jiang H."/>
            <person name="Wei Q."/>
            <person name="Fang M."/>
            <person name="Yu H."/>
            <person name="Zhu C."/>
            <person name="Cai Y."/>
            <person name="He Y."/>
            <person name="Gan X."/>
            <person name="Zeng H."/>
            <person name="Yu D."/>
            <person name="Zhu Y."/>
            <person name="Jiang H."/>
            <person name="Qiu Q."/>
            <person name="Yang H."/>
            <person name="Zhang Y.E."/>
            <person name="Wang W."/>
            <person name="Zhu M."/>
            <person name="He S."/>
            <person name="Zhang G."/>
        </authorList>
    </citation>
    <scope>NUCLEOTIDE SEQUENCE [LARGE SCALE GENOMIC DNA]</scope>
    <source>
        <strain evidence="7">Bchr_013</strain>
    </source>
</reference>
<dbReference type="GO" id="GO:0034599">
    <property type="term" value="P:cellular response to oxidative stress"/>
    <property type="evidence" value="ECO:0007669"/>
    <property type="project" value="TreeGrafter"/>
</dbReference>
<feature type="domain" description="Peptide methionine sulphoxide reductase MsrA" evidence="6">
    <location>
        <begin position="292"/>
        <end position="365"/>
    </location>
</feature>
<evidence type="ECO:0000259" key="6">
    <source>
        <dbReference type="Pfam" id="PF01625"/>
    </source>
</evidence>
<dbReference type="GO" id="GO:0005737">
    <property type="term" value="C:cytoplasm"/>
    <property type="evidence" value="ECO:0007669"/>
    <property type="project" value="TreeGrafter"/>
</dbReference>
<dbReference type="Gene3D" id="3.30.1060.10">
    <property type="entry name" value="Peptide methionine sulphoxide reductase MsrA"/>
    <property type="match status" value="2"/>
</dbReference>
<gene>
    <name evidence="7" type="primary">Msra</name>
    <name evidence="7" type="ORF">GTO96_0011111</name>
</gene>
<organism evidence="7 8">
    <name type="scientific">Polypterus senegalus</name>
    <name type="common">Senegal bichir</name>
    <dbReference type="NCBI Taxonomy" id="55291"/>
    <lineage>
        <taxon>Eukaryota</taxon>
        <taxon>Metazoa</taxon>
        <taxon>Chordata</taxon>
        <taxon>Craniata</taxon>
        <taxon>Vertebrata</taxon>
        <taxon>Euteleostomi</taxon>
        <taxon>Actinopterygii</taxon>
        <taxon>Polypteriformes</taxon>
        <taxon>Polypteridae</taxon>
        <taxon>Polypterus</taxon>
    </lineage>
</organism>
<dbReference type="PANTHER" id="PTHR42799:SF22">
    <property type="entry name" value="PEPTIDE-METHIONINE (S)-S-OXIDE REDUCTASE"/>
    <property type="match status" value="1"/>
</dbReference>
<dbReference type="Pfam" id="PF01625">
    <property type="entry name" value="PMSR"/>
    <property type="match status" value="1"/>
</dbReference>
<evidence type="ECO:0000256" key="3">
    <source>
        <dbReference type="ARBA" id="ARBA00023002"/>
    </source>
</evidence>